<keyword evidence="6" id="KW-0808">Transferase</keyword>
<dbReference type="PANTHER" id="PTHR31609">
    <property type="entry name" value="YDJC DEACETYLASE FAMILY MEMBER"/>
    <property type="match status" value="1"/>
</dbReference>
<keyword evidence="2" id="KW-0479">Metal-binding</keyword>
<evidence type="ECO:0000256" key="1">
    <source>
        <dbReference type="ARBA" id="ARBA00001946"/>
    </source>
</evidence>
<dbReference type="GO" id="GO:0046872">
    <property type="term" value="F:metal ion binding"/>
    <property type="evidence" value="ECO:0007669"/>
    <property type="project" value="UniProtKB-KW"/>
</dbReference>
<dbReference type="Pfam" id="PF04794">
    <property type="entry name" value="YdjC"/>
    <property type="match status" value="1"/>
</dbReference>
<keyword evidence="3" id="KW-0378">Hydrolase</keyword>
<dbReference type="PANTHER" id="PTHR31609:SF1">
    <property type="entry name" value="CARBOHYDRATE DEACETYLASE"/>
    <property type="match status" value="1"/>
</dbReference>
<dbReference type="InterPro" id="IPR011330">
    <property type="entry name" value="Glyco_hydro/deAcase_b/a-brl"/>
</dbReference>
<comment type="caution">
    <text evidence="6">The sequence shown here is derived from an EMBL/GenBank/DDBJ whole genome shotgun (WGS) entry which is preliminary data.</text>
</comment>
<sequence length="267" mass="28560">MTADDFGLCPEVDAGVLDLLEAGVVTAVAVLVNPPFGGVSGPTAGWGSLTERFDGWGLHVNLSLGRPAAPVAQVPALVDEAGQLHGQVDRLVRPEVIDQVRVELAAQVDAFRALTGRLPAHLTSHKHLGEGHPALFEAFLDLAGRLGCPVRTRSDLARQRCRERRLPTPDHFRGDVCPGGYWTEARLADLVEGLAPGVTEVMCHPGRPMAARAGVWYAAEREIERRAWLAWAAGPGRALVERWRGRATPATGREGSTLVGFSVLQGA</sequence>
<evidence type="ECO:0000256" key="5">
    <source>
        <dbReference type="ARBA" id="ARBA00023277"/>
    </source>
</evidence>
<dbReference type="GO" id="GO:0016740">
    <property type="term" value="F:transferase activity"/>
    <property type="evidence" value="ECO:0007669"/>
    <property type="project" value="UniProtKB-KW"/>
</dbReference>
<dbReference type="Proteomes" id="UP000252355">
    <property type="component" value="Unassembled WGS sequence"/>
</dbReference>
<evidence type="ECO:0000256" key="3">
    <source>
        <dbReference type="ARBA" id="ARBA00022801"/>
    </source>
</evidence>
<protein>
    <submittedName>
        <fullName evidence="6">Cellobiose phosphotransferase system YdjC-like protein</fullName>
    </submittedName>
</protein>
<dbReference type="GO" id="GO:0005975">
    <property type="term" value="P:carbohydrate metabolic process"/>
    <property type="evidence" value="ECO:0007669"/>
    <property type="project" value="InterPro"/>
</dbReference>
<dbReference type="GO" id="GO:0016787">
    <property type="term" value="F:hydrolase activity"/>
    <property type="evidence" value="ECO:0007669"/>
    <property type="project" value="UniProtKB-KW"/>
</dbReference>
<reference evidence="6 7" key="1">
    <citation type="submission" date="2018-05" db="EMBL/GenBank/DDBJ databases">
        <title>A metagenomic window into the 2 km-deep terrestrial subsurface aquifer revealed taxonomically and functionally diverse microbial community comprising novel uncultured bacterial lineages.</title>
        <authorList>
            <person name="Kadnikov V.V."/>
            <person name="Mardanov A.V."/>
            <person name="Beletsky A.V."/>
            <person name="Banks D."/>
            <person name="Pimenov N.V."/>
            <person name="Frank Y.A."/>
            <person name="Karnachuk O.V."/>
            <person name="Ravin N.V."/>
        </authorList>
    </citation>
    <scope>NUCLEOTIDE SEQUENCE [LARGE SCALE GENOMIC DNA]</scope>
    <source>
        <strain evidence="6">BY5</strain>
    </source>
</reference>
<dbReference type="EMBL" id="QOQW01000017">
    <property type="protein sequence ID" value="RCK78955.1"/>
    <property type="molecule type" value="Genomic_DNA"/>
</dbReference>
<dbReference type="AlphaFoldDB" id="A0A367ZLH6"/>
<dbReference type="SUPFAM" id="SSF88713">
    <property type="entry name" value="Glycoside hydrolase/deacetylase"/>
    <property type="match status" value="1"/>
</dbReference>
<gene>
    <name evidence="6" type="ORF">OZSIB_0506</name>
</gene>
<evidence type="ECO:0000256" key="4">
    <source>
        <dbReference type="ARBA" id="ARBA00022842"/>
    </source>
</evidence>
<evidence type="ECO:0000313" key="6">
    <source>
        <dbReference type="EMBL" id="RCK78955.1"/>
    </source>
</evidence>
<dbReference type="Gene3D" id="3.20.20.370">
    <property type="entry name" value="Glycoside hydrolase/deacetylase"/>
    <property type="match status" value="1"/>
</dbReference>
<evidence type="ECO:0000256" key="2">
    <source>
        <dbReference type="ARBA" id="ARBA00022723"/>
    </source>
</evidence>
<comment type="cofactor">
    <cofactor evidence="1">
        <name>Mg(2+)</name>
        <dbReference type="ChEBI" id="CHEBI:18420"/>
    </cofactor>
</comment>
<keyword evidence="4" id="KW-0460">Magnesium</keyword>
<name>A0A367ZLH6_9BACT</name>
<dbReference type="InterPro" id="IPR006879">
    <property type="entry name" value="YdjC-like"/>
</dbReference>
<keyword evidence="5" id="KW-0119">Carbohydrate metabolism</keyword>
<proteinExistence type="predicted"/>
<accession>A0A367ZLH6</accession>
<organism evidence="6 7">
    <name type="scientific">Candidatus Ozemobacter sibiricus</name>
    <dbReference type="NCBI Taxonomy" id="2268124"/>
    <lineage>
        <taxon>Bacteria</taxon>
        <taxon>Candidatus Ozemobacteria</taxon>
        <taxon>Candidatus Ozemobacterales</taxon>
        <taxon>Candidatus Ozemobacteraceae</taxon>
        <taxon>Candidatus Ozemobacter</taxon>
    </lineage>
</organism>
<evidence type="ECO:0000313" key="7">
    <source>
        <dbReference type="Proteomes" id="UP000252355"/>
    </source>
</evidence>
<dbReference type="GO" id="GO:0019213">
    <property type="term" value="F:deacetylase activity"/>
    <property type="evidence" value="ECO:0007669"/>
    <property type="project" value="TreeGrafter"/>
</dbReference>